<gene>
    <name evidence="2" type="ORF">EVAR_36722_1</name>
</gene>
<evidence type="ECO:0000256" key="1">
    <source>
        <dbReference type="SAM" id="MobiDB-lite"/>
    </source>
</evidence>
<feature type="compositionally biased region" description="Basic and acidic residues" evidence="1">
    <location>
        <begin position="51"/>
        <end position="74"/>
    </location>
</feature>
<keyword evidence="3" id="KW-1185">Reference proteome</keyword>
<comment type="caution">
    <text evidence="2">The sequence shown here is derived from an EMBL/GenBank/DDBJ whole genome shotgun (WGS) entry which is preliminary data.</text>
</comment>
<organism evidence="2 3">
    <name type="scientific">Eumeta variegata</name>
    <name type="common">Bagworm moth</name>
    <name type="synonym">Eumeta japonica</name>
    <dbReference type="NCBI Taxonomy" id="151549"/>
    <lineage>
        <taxon>Eukaryota</taxon>
        <taxon>Metazoa</taxon>
        <taxon>Ecdysozoa</taxon>
        <taxon>Arthropoda</taxon>
        <taxon>Hexapoda</taxon>
        <taxon>Insecta</taxon>
        <taxon>Pterygota</taxon>
        <taxon>Neoptera</taxon>
        <taxon>Endopterygota</taxon>
        <taxon>Lepidoptera</taxon>
        <taxon>Glossata</taxon>
        <taxon>Ditrysia</taxon>
        <taxon>Tineoidea</taxon>
        <taxon>Psychidae</taxon>
        <taxon>Oiketicinae</taxon>
        <taxon>Eumeta</taxon>
    </lineage>
</organism>
<feature type="region of interest" description="Disordered" evidence="1">
    <location>
        <begin position="1"/>
        <end position="74"/>
    </location>
</feature>
<feature type="compositionally biased region" description="Basic and acidic residues" evidence="1">
    <location>
        <begin position="1"/>
        <end position="25"/>
    </location>
</feature>
<feature type="compositionally biased region" description="Polar residues" evidence="1">
    <location>
        <begin position="33"/>
        <end position="42"/>
    </location>
</feature>
<protein>
    <submittedName>
        <fullName evidence="2">Uncharacterized protein</fullName>
    </submittedName>
</protein>
<reference evidence="2 3" key="1">
    <citation type="journal article" date="2019" name="Commun. Biol.">
        <title>The bagworm genome reveals a unique fibroin gene that provides high tensile strength.</title>
        <authorList>
            <person name="Kono N."/>
            <person name="Nakamura H."/>
            <person name="Ohtoshi R."/>
            <person name="Tomita M."/>
            <person name="Numata K."/>
            <person name="Arakawa K."/>
        </authorList>
    </citation>
    <scope>NUCLEOTIDE SEQUENCE [LARGE SCALE GENOMIC DNA]</scope>
</reference>
<proteinExistence type="predicted"/>
<evidence type="ECO:0000313" key="3">
    <source>
        <dbReference type="Proteomes" id="UP000299102"/>
    </source>
</evidence>
<evidence type="ECO:0000313" key="2">
    <source>
        <dbReference type="EMBL" id="GBP65470.1"/>
    </source>
</evidence>
<sequence length="74" mass="8508">MERDERDIRSKDGKMIYRKDGEGQLKRRRRKSQPSMSAQSVQLGACVRSHKSPDVASIREKAGLSRRTHDSSHK</sequence>
<dbReference type="AlphaFoldDB" id="A0A4C1XQN6"/>
<dbReference type="Proteomes" id="UP000299102">
    <property type="component" value="Unassembled WGS sequence"/>
</dbReference>
<dbReference type="EMBL" id="BGZK01000929">
    <property type="protein sequence ID" value="GBP65470.1"/>
    <property type="molecule type" value="Genomic_DNA"/>
</dbReference>
<accession>A0A4C1XQN6</accession>
<name>A0A4C1XQN6_EUMVA</name>